<proteinExistence type="predicted"/>
<reference evidence="2" key="1">
    <citation type="submission" date="2019-12" db="EMBL/GenBank/DDBJ databases">
        <title>An insight into the sialome of adult female Ixodes ricinus ticks feeding for 6 days.</title>
        <authorList>
            <person name="Perner J."/>
            <person name="Ribeiro J.M.C."/>
        </authorList>
    </citation>
    <scope>NUCLEOTIDE SEQUENCE</scope>
    <source>
        <strain evidence="2">Semi-engorged</strain>
        <tissue evidence="2">Salivary glands</tissue>
    </source>
</reference>
<accession>A0A6B0UQG7</accession>
<dbReference type="EMBL" id="GIFC01009661">
    <property type="protein sequence ID" value="MXU91744.1"/>
    <property type="molecule type" value="Transcribed_RNA"/>
</dbReference>
<dbReference type="AlphaFoldDB" id="A0A6B0UQG7"/>
<protein>
    <submittedName>
        <fullName evidence="2">Putative secreted protein</fullName>
    </submittedName>
</protein>
<evidence type="ECO:0000313" key="2">
    <source>
        <dbReference type="EMBL" id="MXU91744.1"/>
    </source>
</evidence>
<sequence length="125" mass="12873">MGDAAAGIVCGAGFTLGRWWVGAACAAEAPLQKRSCDDVRARAWLDDGKLAGWGGSIETMGGDGDGSRNPGGGTGPDGWNRGCPHVWQRFMGLEGLRASRGMAPSIIPGPWMPGLSGLEEFGEGL</sequence>
<evidence type="ECO:0000256" key="1">
    <source>
        <dbReference type="SAM" id="MobiDB-lite"/>
    </source>
</evidence>
<organism evidence="2">
    <name type="scientific">Ixodes ricinus</name>
    <name type="common">Common tick</name>
    <name type="synonym">Acarus ricinus</name>
    <dbReference type="NCBI Taxonomy" id="34613"/>
    <lineage>
        <taxon>Eukaryota</taxon>
        <taxon>Metazoa</taxon>
        <taxon>Ecdysozoa</taxon>
        <taxon>Arthropoda</taxon>
        <taxon>Chelicerata</taxon>
        <taxon>Arachnida</taxon>
        <taxon>Acari</taxon>
        <taxon>Parasitiformes</taxon>
        <taxon>Ixodida</taxon>
        <taxon>Ixodoidea</taxon>
        <taxon>Ixodidae</taxon>
        <taxon>Ixodinae</taxon>
        <taxon>Ixodes</taxon>
    </lineage>
</organism>
<name>A0A6B0UQG7_IXORI</name>
<feature type="compositionally biased region" description="Gly residues" evidence="1">
    <location>
        <begin position="53"/>
        <end position="76"/>
    </location>
</feature>
<feature type="region of interest" description="Disordered" evidence="1">
    <location>
        <begin position="53"/>
        <end position="80"/>
    </location>
</feature>